<dbReference type="Proteomes" id="UP000053372">
    <property type="component" value="Unassembled WGS sequence"/>
</dbReference>
<dbReference type="AlphaFoldDB" id="A0A0V7ZYB7"/>
<dbReference type="RefSeq" id="WP_036265935.1">
    <property type="nucleotide sequence ID" value="NZ_LMTZ01000024.1"/>
</dbReference>
<dbReference type="OrthoDB" id="482258at2"/>
<accession>A0A0V7ZYB7</accession>
<sequence>MKEKMGGGDLRMEDILQMDTSKATNLFRKRFSRYKRLINEMGEAAAYEKMLEKYPEQQKALMGAFIDENTLAEGFKKSIPLLRLMGFTTEIVDISQNGIDAALEIQRVCPVLNLAKEYGFETPCQVLCEMEQEAARRAFPGMKASIMSKQAEGECACVFKYERPAKTAMQTIENKSNSLSQILGLFKLAPTLVKIGFKTLKRRLLA</sequence>
<gene>
    <name evidence="1" type="ORF">BC008_35380</name>
</gene>
<name>A0A0V7ZYB7_9CYAN</name>
<reference evidence="1 2" key="1">
    <citation type="journal article" date="2015" name="Genome Announc.">
        <title>Draft Genome of the Euendolithic (true boring) Cyanobacterium Mastigocoleus testarum strain BC008.</title>
        <authorList>
            <person name="Guida B.S."/>
            <person name="Garcia-Pichel F."/>
        </authorList>
    </citation>
    <scope>NUCLEOTIDE SEQUENCE [LARGE SCALE GENOMIC DNA]</scope>
    <source>
        <strain evidence="1 2">BC008</strain>
    </source>
</reference>
<proteinExistence type="predicted"/>
<dbReference type="EMBL" id="LMTZ01000024">
    <property type="protein sequence ID" value="KST69406.1"/>
    <property type="molecule type" value="Genomic_DNA"/>
</dbReference>
<organism evidence="1 2">
    <name type="scientific">Mastigocoleus testarum BC008</name>
    <dbReference type="NCBI Taxonomy" id="371196"/>
    <lineage>
        <taxon>Bacteria</taxon>
        <taxon>Bacillati</taxon>
        <taxon>Cyanobacteriota</taxon>
        <taxon>Cyanophyceae</taxon>
        <taxon>Nostocales</taxon>
        <taxon>Hapalosiphonaceae</taxon>
        <taxon>Mastigocoleus</taxon>
    </lineage>
</organism>
<evidence type="ECO:0000313" key="1">
    <source>
        <dbReference type="EMBL" id="KST69406.1"/>
    </source>
</evidence>
<keyword evidence="2" id="KW-1185">Reference proteome</keyword>
<comment type="caution">
    <text evidence="1">The sequence shown here is derived from an EMBL/GenBank/DDBJ whole genome shotgun (WGS) entry which is preliminary data.</text>
</comment>
<protein>
    <submittedName>
        <fullName evidence="1">Uncharacterized protein</fullName>
    </submittedName>
</protein>
<evidence type="ECO:0000313" key="2">
    <source>
        <dbReference type="Proteomes" id="UP000053372"/>
    </source>
</evidence>